<dbReference type="GO" id="GO:0012505">
    <property type="term" value="C:endomembrane system"/>
    <property type="evidence" value="ECO:0007669"/>
    <property type="project" value="TreeGrafter"/>
</dbReference>
<dbReference type="Gene3D" id="3.10.350.10">
    <property type="entry name" value="LysM domain"/>
    <property type="match status" value="2"/>
</dbReference>
<accession>A0A7V7QMI7</accession>
<reference evidence="2 3" key="1">
    <citation type="submission" date="2019-09" db="EMBL/GenBank/DDBJ databases">
        <authorList>
            <person name="Valk L.C."/>
        </authorList>
    </citation>
    <scope>NUCLEOTIDE SEQUENCE [LARGE SCALE GENOMIC DNA]</scope>
    <source>
        <strain evidence="2">GalUA</strain>
    </source>
</reference>
<evidence type="ECO:0000313" key="2">
    <source>
        <dbReference type="EMBL" id="KAB1439886.1"/>
    </source>
</evidence>
<dbReference type="CDD" id="cd00118">
    <property type="entry name" value="LysM"/>
    <property type="match status" value="2"/>
</dbReference>
<dbReference type="PANTHER" id="PTHR46066">
    <property type="entry name" value="CHITINASE DOMAIN-CONTAINING PROTEIN 1 FAMILY MEMBER"/>
    <property type="match status" value="1"/>
</dbReference>
<dbReference type="OrthoDB" id="9769314at2"/>
<comment type="caution">
    <text evidence="2">The sequence shown here is derived from an EMBL/GenBank/DDBJ whole genome shotgun (WGS) entry which is preliminary data.</text>
</comment>
<dbReference type="Pfam" id="PF00704">
    <property type="entry name" value="Glyco_hydro_18"/>
    <property type="match status" value="1"/>
</dbReference>
<reference evidence="2 3" key="2">
    <citation type="submission" date="2020-02" db="EMBL/GenBank/DDBJ databases">
        <title>Candidatus Galacturonibacter soehngenii shows hetero-acetogenic catabolism of galacturonic acid but lacks a canonical carbon monoxide dehydrogenase/acetyl-CoA synthase complex.</title>
        <authorList>
            <person name="Diender M."/>
            <person name="Stouten G.R."/>
            <person name="Petersen J.F."/>
            <person name="Nielsen P.H."/>
            <person name="Dueholm M.S."/>
            <person name="Pronk J.T."/>
            <person name="Van Loosdrecht M.C.M."/>
        </authorList>
    </citation>
    <scope>NUCLEOTIDE SEQUENCE [LARGE SCALE GENOMIC DNA]</scope>
    <source>
        <strain evidence="2">GalUA</strain>
    </source>
</reference>
<proteinExistence type="predicted"/>
<keyword evidence="3" id="KW-1185">Reference proteome</keyword>
<dbReference type="InterPro" id="IPR001223">
    <property type="entry name" value="Glyco_hydro18_cat"/>
</dbReference>
<name>A0A7V7QMI7_9FIRM</name>
<dbReference type="GO" id="GO:0005975">
    <property type="term" value="P:carbohydrate metabolic process"/>
    <property type="evidence" value="ECO:0007669"/>
    <property type="project" value="InterPro"/>
</dbReference>
<gene>
    <name evidence="2" type="ORF">F7O84_05745</name>
</gene>
<dbReference type="PANTHER" id="PTHR46066:SF2">
    <property type="entry name" value="CHITINASE DOMAIN-CONTAINING PROTEIN 1"/>
    <property type="match status" value="1"/>
</dbReference>
<dbReference type="Gene3D" id="3.20.20.80">
    <property type="entry name" value="Glycosidases"/>
    <property type="match status" value="1"/>
</dbReference>
<dbReference type="PROSITE" id="PS51782">
    <property type="entry name" value="LYSM"/>
    <property type="match status" value="2"/>
</dbReference>
<feature type="domain" description="LysM" evidence="1">
    <location>
        <begin position="2"/>
        <end position="46"/>
    </location>
</feature>
<dbReference type="Gene3D" id="3.10.50.10">
    <property type="match status" value="1"/>
</dbReference>
<dbReference type="Proteomes" id="UP000461768">
    <property type="component" value="Unassembled WGS sequence"/>
</dbReference>
<feature type="domain" description="LysM" evidence="1">
    <location>
        <begin position="51"/>
        <end position="95"/>
    </location>
</feature>
<evidence type="ECO:0000313" key="3">
    <source>
        <dbReference type="Proteomes" id="UP000461768"/>
    </source>
</evidence>
<dbReference type="Pfam" id="PF01476">
    <property type="entry name" value="LysM"/>
    <property type="match status" value="2"/>
</dbReference>
<dbReference type="AlphaFoldDB" id="A0A7V7QMI7"/>
<dbReference type="SUPFAM" id="SSF54106">
    <property type="entry name" value="LysM domain"/>
    <property type="match status" value="2"/>
</dbReference>
<dbReference type="InterPro" id="IPR029070">
    <property type="entry name" value="Chitinase_insertion_sf"/>
</dbReference>
<dbReference type="InterPro" id="IPR017853">
    <property type="entry name" value="GH"/>
</dbReference>
<evidence type="ECO:0000259" key="1">
    <source>
        <dbReference type="PROSITE" id="PS51782"/>
    </source>
</evidence>
<dbReference type="InterPro" id="IPR036779">
    <property type="entry name" value="LysM_dom_sf"/>
</dbReference>
<dbReference type="SUPFAM" id="SSF51445">
    <property type="entry name" value="(Trans)glycosidases"/>
    <property type="match status" value="1"/>
</dbReference>
<dbReference type="EMBL" id="WAGX01000004">
    <property type="protein sequence ID" value="KAB1439886.1"/>
    <property type="molecule type" value="Genomic_DNA"/>
</dbReference>
<dbReference type="RefSeq" id="WP_151142885.1">
    <property type="nucleotide sequence ID" value="NZ_WAGX01000004.1"/>
</dbReference>
<organism evidence="2 3">
    <name type="scientific">Candidatus Galacturonatibacter soehngenii</name>
    <dbReference type="NCBI Taxonomy" id="2307010"/>
    <lineage>
        <taxon>Bacteria</taxon>
        <taxon>Bacillati</taxon>
        <taxon>Bacillota</taxon>
        <taxon>Clostridia</taxon>
        <taxon>Lachnospirales</taxon>
        <taxon>Lachnospiraceae</taxon>
        <taxon>Candidatus Galacturonatibacter</taxon>
    </lineage>
</organism>
<dbReference type="InterPro" id="IPR018392">
    <property type="entry name" value="LysM"/>
</dbReference>
<protein>
    <submittedName>
        <fullName evidence="2">LysM peptidoglycan-binding domain-containing protein</fullName>
    </submittedName>
</protein>
<sequence length="430" mass="49099">MEIYVVQPNDTIYSIAAKYNVSPKKLIQDNQLDYPNRLVTGQTIVIVYPKQTYIVKPGDSLESIARENNVSFMQLLRNNPFLSNTTIKPGDVLTISYNTSGTMDTNGYIYPYVDRNIYKKTLPSLTYITIYNYRTTGEGGIISYYDDTEVVQLAREYGTIPLFMATTLSAQGEPDTEAVYSLLLNETYFNNFVNNSIELMKQKGYLGLNIVFNYMNQGSLQLYLDVVVKLNEKLAQNNFLLFLTINPDTRYVDDQVVFERIDYSVFEDKITNITFLPLIWGTNYGPPLPINSFKCLSTFVEYVTSIMSADKIIVGNTLISYDWPLPYVPGVTYANSLSINSSLRLAMEEGSTIQFDEISQSPYFNYTNNSTEHIVWTVDARSIQALVDVIREYKLEGAGFWNLMIYAAQLWLVINSQFDVNKFIPNIFDS</sequence>
<dbReference type="GO" id="GO:0070492">
    <property type="term" value="F:oligosaccharide binding"/>
    <property type="evidence" value="ECO:0007669"/>
    <property type="project" value="TreeGrafter"/>
</dbReference>
<dbReference type="SMART" id="SM00257">
    <property type="entry name" value="LysM"/>
    <property type="match status" value="2"/>
</dbReference>